<keyword evidence="4" id="KW-0238">DNA-binding</keyword>
<dbReference type="InterPro" id="IPR003593">
    <property type="entry name" value="AAA+_ATPase"/>
</dbReference>
<dbReference type="InterPro" id="IPR029016">
    <property type="entry name" value="GAF-like_dom_sf"/>
</dbReference>
<dbReference type="GO" id="GO:0043565">
    <property type="term" value="F:sequence-specific DNA binding"/>
    <property type="evidence" value="ECO:0007669"/>
    <property type="project" value="InterPro"/>
</dbReference>
<proteinExistence type="predicted"/>
<dbReference type="Gene3D" id="3.30.450.20">
    <property type="entry name" value="PAS domain"/>
    <property type="match status" value="1"/>
</dbReference>
<dbReference type="InterPro" id="IPR025943">
    <property type="entry name" value="Sigma_54_int_dom_ATP-bd_2"/>
</dbReference>
<dbReference type="InterPro" id="IPR002197">
    <property type="entry name" value="HTH_Fis"/>
</dbReference>
<dbReference type="Proteomes" id="UP000199409">
    <property type="component" value="Unassembled WGS sequence"/>
</dbReference>
<dbReference type="InterPro" id="IPR058031">
    <property type="entry name" value="AAA_lid_NorR"/>
</dbReference>
<evidence type="ECO:0000256" key="2">
    <source>
        <dbReference type="ARBA" id="ARBA00022840"/>
    </source>
</evidence>
<evidence type="ECO:0000256" key="3">
    <source>
        <dbReference type="ARBA" id="ARBA00023015"/>
    </source>
</evidence>
<dbReference type="AlphaFoldDB" id="A0A1H3YVD3"/>
<gene>
    <name evidence="7" type="ORF">SAMN05660420_01408</name>
</gene>
<dbReference type="InterPro" id="IPR035965">
    <property type="entry name" value="PAS-like_dom_sf"/>
</dbReference>
<dbReference type="SUPFAM" id="SSF55785">
    <property type="entry name" value="PYP-like sensor domain (PAS domain)"/>
    <property type="match status" value="1"/>
</dbReference>
<protein>
    <submittedName>
        <fullName evidence="7">Transcriptional regulator of acetoin/glycerol metabolism</fullName>
    </submittedName>
</protein>
<dbReference type="SMART" id="SM00382">
    <property type="entry name" value="AAA"/>
    <property type="match status" value="1"/>
</dbReference>
<organism evidence="7 8">
    <name type="scientific">Desulfuromusa kysingii</name>
    <dbReference type="NCBI Taxonomy" id="37625"/>
    <lineage>
        <taxon>Bacteria</taxon>
        <taxon>Pseudomonadati</taxon>
        <taxon>Thermodesulfobacteriota</taxon>
        <taxon>Desulfuromonadia</taxon>
        <taxon>Desulfuromonadales</taxon>
        <taxon>Geopsychrobacteraceae</taxon>
        <taxon>Desulfuromusa</taxon>
    </lineage>
</organism>
<dbReference type="PROSITE" id="PS00688">
    <property type="entry name" value="SIGMA54_INTERACT_3"/>
    <property type="match status" value="1"/>
</dbReference>
<dbReference type="InterPro" id="IPR027417">
    <property type="entry name" value="P-loop_NTPase"/>
</dbReference>
<dbReference type="PROSITE" id="PS00676">
    <property type="entry name" value="SIGMA54_INTERACT_2"/>
    <property type="match status" value="1"/>
</dbReference>
<dbReference type="Gene3D" id="1.10.8.60">
    <property type="match status" value="1"/>
</dbReference>
<dbReference type="Gene3D" id="1.10.10.60">
    <property type="entry name" value="Homeodomain-like"/>
    <property type="match status" value="1"/>
</dbReference>
<dbReference type="PANTHER" id="PTHR32071">
    <property type="entry name" value="TRANSCRIPTIONAL REGULATORY PROTEIN"/>
    <property type="match status" value="1"/>
</dbReference>
<evidence type="ECO:0000256" key="5">
    <source>
        <dbReference type="ARBA" id="ARBA00023163"/>
    </source>
</evidence>
<sequence length="668" mass="74802">MPLTDDNIDDKAKIWREFIVSGRIPDNTLRPEIYSSWQRCREANIDPYDGVSHELLTEEEIGELLQARKTQIDIIRHFMGNLYDLVKGSGFILFFADERGYIMEILGDPDTLSDAEKVNLIRGACWIEEAAGTNGIGTALTLGKPFQVSGQEHFCQKLHSWTCSAAPFFSETGDLIGVLQMSGPSHTAHQHTLGMVAASAEAIHEQMRVQHRNRELSVLNGQLNNIFQTISDGAIIVNKQRKITQINPSAKKLFGDNIIGSTVEDLLGKDTNISKIVREGKACKEMEVMLDTSFGRLHALVTVKQFLDQTGAFGEEVIFFNPINKMKKLANHLGGARATFTFDSLIGQSDKLNRTVNAAKQAALSNSHVVIQGESGTGKELLAQAIHNLSSRKNGPFLALNCAALPRDLIASELFGYVPGAFTGASSKGRPGRFEMASGGTLFLDEIGDMPLDQQASLLRVIQEMKIIRVGGEQVIPVDARIICATNKNLLREVDKGNFRQDLYYRLNVIQVHVPPLREREDDIRILFTHFLDKIGGKLNCKIQKVEADVLNKLQNYNWPGNVRELENVVEKMINAANCKIITTDHLPVEITSPQPEKIFQTSHLHMEKNRGKTLKQRVAVNERRIILELLQQYQGNISQIARIMEVSRNTLYRKINQYGISKDYRFD</sequence>
<dbReference type="Pfam" id="PF01590">
    <property type="entry name" value="GAF"/>
    <property type="match status" value="1"/>
</dbReference>
<reference evidence="7 8" key="1">
    <citation type="submission" date="2016-10" db="EMBL/GenBank/DDBJ databases">
        <authorList>
            <person name="de Groot N.N."/>
        </authorList>
    </citation>
    <scope>NUCLEOTIDE SEQUENCE [LARGE SCALE GENOMIC DNA]</scope>
    <source>
        <strain evidence="7 8">DSM 7343</strain>
    </source>
</reference>
<dbReference type="GO" id="GO:0006355">
    <property type="term" value="P:regulation of DNA-templated transcription"/>
    <property type="evidence" value="ECO:0007669"/>
    <property type="project" value="InterPro"/>
</dbReference>
<keyword evidence="8" id="KW-1185">Reference proteome</keyword>
<dbReference type="GO" id="GO:0005524">
    <property type="term" value="F:ATP binding"/>
    <property type="evidence" value="ECO:0007669"/>
    <property type="project" value="UniProtKB-KW"/>
</dbReference>
<dbReference type="Gene3D" id="3.30.450.40">
    <property type="match status" value="1"/>
</dbReference>
<dbReference type="InterPro" id="IPR009057">
    <property type="entry name" value="Homeodomain-like_sf"/>
</dbReference>
<dbReference type="PROSITE" id="PS50045">
    <property type="entry name" value="SIGMA54_INTERACT_4"/>
    <property type="match status" value="1"/>
</dbReference>
<dbReference type="PROSITE" id="PS00675">
    <property type="entry name" value="SIGMA54_INTERACT_1"/>
    <property type="match status" value="1"/>
</dbReference>
<dbReference type="InterPro" id="IPR025944">
    <property type="entry name" value="Sigma_54_int_dom_CS"/>
</dbReference>
<keyword evidence="3" id="KW-0805">Transcription regulation</keyword>
<dbReference type="InterPro" id="IPR003018">
    <property type="entry name" value="GAF"/>
</dbReference>
<dbReference type="Pfam" id="PF00158">
    <property type="entry name" value="Sigma54_activat"/>
    <property type="match status" value="1"/>
</dbReference>
<feature type="domain" description="Sigma-54 factor interaction" evidence="6">
    <location>
        <begin position="345"/>
        <end position="575"/>
    </location>
</feature>
<dbReference type="EMBL" id="FNQN01000003">
    <property type="protein sequence ID" value="SEA15523.1"/>
    <property type="molecule type" value="Genomic_DNA"/>
</dbReference>
<keyword evidence="2" id="KW-0067">ATP-binding</keyword>
<dbReference type="OrthoDB" id="9814761at2"/>
<evidence type="ECO:0000256" key="1">
    <source>
        <dbReference type="ARBA" id="ARBA00022741"/>
    </source>
</evidence>
<dbReference type="Pfam" id="PF13188">
    <property type="entry name" value="PAS_8"/>
    <property type="match status" value="1"/>
</dbReference>
<keyword evidence="1" id="KW-0547">Nucleotide-binding</keyword>
<dbReference type="PANTHER" id="PTHR32071:SF57">
    <property type="entry name" value="C4-DICARBOXYLATE TRANSPORT TRANSCRIPTIONAL REGULATORY PROTEIN DCTD"/>
    <property type="match status" value="1"/>
</dbReference>
<dbReference type="STRING" id="37625.SAMN05660420_01408"/>
<dbReference type="Pfam" id="PF02954">
    <property type="entry name" value="HTH_8"/>
    <property type="match status" value="1"/>
</dbReference>
<dbReference type="FunFam" id="3.40.50.300:FF:000006">
    <property type="entry name" value="DNA-binding transcriptional regulator NtrC"/>
    <property type="match status" value="1"/>
</dbReference>
<evidence type="ECO:0000313" key="8">
    <source>
        <dbReference type="Proteomes" id="UP000199409"/>
    </source>
</evidence>
<dbReference type="PRINTS" id="PR01590">
    <property type="entry name" value="HTHFIS"/>
</dbReference>
<evidence type="ECO:0000256" key="4">
    <source>
        <dbReference type="ARBA" id="ARBA00023125"/>
    </source>
</evidence>
<dbReference type="RefSeq" id="WP_092346117.1">
    <property type="nucleotide sequence ID" value="NZ_FNQN01000003.1"/>
</dbReference>
<dbReference type="Pfam" id="PF25601">
    <property type="entry name" value="AAA_lid_14"/>
    <property type="match status" value="1"/>
</dbReference>
<dbReference type="Gene3D" id="3.40.50.300">
    <property type="entry name" value="P-loop containing nucleotide triphosphate hydrolases"/>
    <property type="match status" value="1"/>
</dbReference>
<dbReference type="CDD" id="cd00009">
    <property type="entry name" value="AAA"/>
    <property type="match status" value="1"/>
</dbReference>
<evidence type="ECO:0000313" key="7">
    <source>
        <dbReference type="EMBL" id="SEA15523.1"/>
    </source>
</evidence>
<accession>A0A1H3YVD3</accession>
<dbReference type="InterPro" id="IPR025662">
    <property type="entry name" value="Sigma_54_int_dom_ATP-bd_1"/>
</dbReference>
<dbReference type="SUPFAM" id="SSF52540">
    <property type="entry name" value="P-loop containing nucleoside triphosphate hydrolases"/>
    <property type="match status" value="1"/>
</dbReference>
<keyword evidence="5" id="KW-0804">Transcription</keyword>
<evidence type="ECO:0000259" key="6">
    <source>
        <dbReference type="PROSITE" id="PS50045"/>
    </source>
</evidence>
<name>A0A1H3YVD3_9BACT</name>
<dbReference type="SUPFAM" id="SSF46689">
    <property type="entry name" value="Homeodomain-like"/>
    <property type="match status" value="1"/>
</dbReference>
<dbReference type="InterPro" id="IPR000014">
    <property type="entry name" value="PAS"/>
</dbReference>
<dbReference type="InterPro" id="IPR002078">
    <property type="entry name" value="Sigma_54_int"/>
</dbReference>